<reference evidence="8 9" key="1">
    <citation type="submission" date="2018-04" db="EMBL/GenBank/DDBJ databases">
        <title>Polynucleobacter sp. UK-Long2-W17 genome.</title>
        <authorList>
            <person name="Hahn M.W."/>
        </authorList>
    </citation>
    <scope>NUCLEOTIDE SEQUENCE [LARGE SCALE GENOMIC DNA]</scope>
    <source>
        <strain evidence="8 9">UK-Long2-W17</strain>
    </source>
</reference>
<keyword evidence="6" id="KW-0560">Oxidoreductase</keyword>
<dbReference type="InterPro" id="IPR005913">
    <property type="entry name" value="dTDP_dehydrorham_reduct"/>
</dbReference>
<dbReference type="Pfam" id="PF04321">
    <property type="entry name" value="RmlD_sub_bind"/>
    <property type="match status" value="1"/>
</dbReference>
<dbReference type="Gene3D" id="3.40.50.720">
    <property type="entry name" value="NAD(P)-binding Rossmann-like Domain"/>
    <property type="match status" value="1"/>
</dbReference>
<evidence type="ECO:0000256" key="5">
    <source>
        <dbReference type="ARBA" id="ARBA00048200"/>
    </source>
</evidence>
<comment type="catalytic activity">
    <reaction evidence="5 6">
        <text>dTDP-beta-L-rhamnose + NADP(+) = dTDP-4-dehydro-beta-L-rhamnose + NADPH + H(+)</text>
        <dbReference type="Rhea" id="RHEA:21796"/>
        <dbReference type="ChEBI" id="CHEBI:15378"/>
        <dbReference type="ChEBI" id="CHEBI:57510"/>
        <dbReference type="ChEBI" id="CHEBI:57783"/>
        <dbReference type="ChEBI" id="CHEBI:58349"/>
        <dbReference type="ChEBI" id="CHEBI:62830"/>
        <dbReference type="EC" id="1.1.1.133"/>
    </reaction>
</comment>
<dbReference type="UniPathway" id="UPA00124"/>
<evidence type="ECO:0000256" key="6">
    <source>
        <dbReference type="RuleBase" id="RU364082"/>
    </source>
</evidence>
<dbReference type="GO" id="GO:0019305">
    <property type="term" value="P:dTDP-rhamnose biosynthetic process"/>
    <property type="evidence" value="ECO:0007669"/>
    <property type="project" value="UniProtKB-UniPathway"/>
</dbReference>
<organism evidence="8 9">
    <name type="scientific">Polynucleobacter arcticus</name>
    <dbReference type="NCBI Taxonomy" id="1743165"/>
    <lineage>
        <taxon>Bacteria</taxon>
        <taxon>Pseudomonadati</taxon>
        <taxon>Pseudomonadota</taxon>
        <taxon>Betaproteobacteria</taxon>
        <taxon>Burkholderiales</taxon>
        <taxon>Burkholderiaceae</taxon>
        <taxon>Polynucleobacter</taxon>
    </lineage>
</organism>
<proteinExistence type="inferred from homology"/>
<dbReference type="PANTHER" id="PTHR10491">
    <property type="entry name" value="DTDP-4-DEHYDRORHAMNOSE REDUCTASE"/>
    <property type="match status" value="1"/>
</dbReference>
<evidence type="ECO:0000256" key="1">
    <source>
        <dbReference type="ARBA" id="ARBA00004781"/>
    </source>
</evidence>
<accession>A0A6M9PM71</accession>
<gene>
    <name evidence="8" type="primary">rfbD</name>
    <name evidence="8" type="ORF">DN92_01290</name>
</gene>
<dbReference type="InterPro" id="IPR029903">
    <property type="entry name" value="RmlD-like-bd"/>
</dbReference>
<comment type="function">
    <text evidence="6">Catalyzes the reduction of dTDP-6-deoxy-L-lyxo-4-hexulose to yield dTDP-L-rhamnose.</text>
</comment>
<comment type="similarity">
    <text evidence="2 6">Belongs to the dTDP-4-dehydrorhamnose reductase family.</text>
</comment>
<dbReference type="Gene3D" id="3.90.25.10">
    <property type="entry name" value="UDP-galactose 4-epimerase, domain 1"/>
    <property type="match status" value="1"/>
</dbReference>
<dbReference type="Proteomes" id="UP000501090">
    <property type="component" value="Chromosome"/>
</dbReference>
<evidence type="ECO:0000259" key="7">
    <source>
        <dbReference type="Pfam" id="PF04321"/>
    </source>
</evidence>
<dbReference type="PANTHER" id="PTHR10491:SF4">
    <property type="entry name" value="METHIONINE ADENOSYLTRANSFERASE 2 SUBUNIT BETA"/>
    <property type="match status" value="1"/>
</dbReference>
<dbReference type="KEGG" id="pard:DN92_01290"/>
<evidence type="ECO:0000256" key="3">
    <source>
        <dbReference type="ARBA" id="ARBA00012929"/>
    </source>
</evidence>
<evidence type="ECO:0000313" key="9">
    <source>
        <dbReference type="Proteomes" id="UP000501090"/>
    </source>
</evidence>
<protein>
    <recommendedName>
        <fullName evidence="4 6">dTDP-4-dehydrorhamnose reductase</fullName>
        <ecNumber evidence="3 6">1.1.1.133</ecNumber>
    </recommendedName>
</protein>
<dbReference type="CDD" id="cd05254">
    <property type="entry name" value="dTDP_HR_like_SDR_e"/>
    <property type="match status" value="1"/>
</dbReference>
<dbReference type="GO" id="GO:0005829">
    <property type="term" value="C:cytosol"/>
    <property type="evidence" value="ECO:0007669"/>
    <property type="project" value="TreeGrafter"/>
</dbReference>
<comment type="cofactor">
    <cofactor evidence="6">
        <name>Mg(2+)</name>
        <dbReference type="ChEBI" id="CHEBI:18420"/>
    </cofactor>
    <text evidence="6">Binds 1 Mg(2+) ion per monomer.</text>
</comment>
<keyword evidence="9" id="KW-1185">Reference proteome</keyword>
<dbReference type="AlphaFoldDB" id="A0A6M9PM71"/>
<evidence type="ECO:0000256" key="2">
    <source>
        <dbReference type="ARBA" id="ARBA00010944"/>
    </source>
</evidence>
<dbReference type="SUPFAM" id="SSF51735">
    <property type="entry name" value="NAD(P)-binding Rossmann-fold domains"/>
    <property type="match status" value="1"/>
</dbReference>
<keyword evidence="6" id="KW-0521">NADP</keyword>
<dbReference type="NCBIfam" id="TIGR01214">
    <property type="entry name" value="rmlD"/>
    <property type="match status" value="1"/>
</dbReference>
<evidence type="ECO:0000313" key="8">
    <source>
        <dbReference type="EMBL" id="QKM61471.1"/>
    </source>
</evidence>
<dbReference type="RefSeq" id="WP_173959549.1">
    <property type="nucleotide sequence ID" value="NZ_CBCSCC010000006.1"/>
</dbReference>
<dbReference type="EMBL" id="CP028940">
    <property type="protein sequence ID" value="QKM61471.1"/>
    <property type="molecule type" value="Genomic_DNA"/>
</dbReference>
<sequence>MNILIFGKDGQLGKAFHVLLDSLLPALVAKPNIQYVGRIECDLTNEQAITSLLSHFQPNLIINASAYTAVDKAETELDLAFAVNARSPEIMAQYAAQHGATFLHYSTDYVFDGEKYGFYLEDDIRNPLGIYGKSKAAGEEAIAKAFLSSTAKETAQYAIFRTSWVYGEGGNFIRTILRLAKEREDLKVIHDQFGVPTSAHWLAQVSLNLAVDDSIRLRRFASGIYHAVPTGETTWFGLASLAVQAALDAGATLKANPGAIKPIQAVEYPLPAPRPMNSRMSSDKLRLALARSEADHSNSYNEVARIIEFPGWEAMVREYVSKLARDKLI</sequence>
<dbReference type="GO" id="GO:0008831">
    <property type="term" value="F:dTDP-4-dehydrorhamnose reductase activity"/>
    <property type="evidence" value="ECO:0007669"/>
    <property type="project" value="UniProtKB-EC"/>
</dbReference>
<dbReference type="EC" id="1.1.1.133" evidence="3 6"/>
<name>A0A6M9PM71_9BURK</name>
<comment type="pathway">
    <text evidence="1 6">Carbohydrate biosynthesis; dTDP-L-rhamnose biosynthesis.</text>
</comment>
<dbReference type="InterPro" id="IPR036291">
    <property type="entry name" value="NAD(P)-bd_dom_sf"/>
</dbReference>
<evidence type="ECO:0000256" key="4">
    <source>
        <dbReference type="ARBA" id="ARBA00017099"/>
    </source>
</evidence>
<feature type="domain" description="RmlD-like substrate binding" evidence="7">
    <location>
        <begin position="1"/>
        <end position="294"/>
    </location>
</feature>